<name>A0A3M7M0F2_9PLEO</name>
<accession>A0A3M7M0F2</accession>
<dbReference type="AlphaFoldDB" id="A0A3M7M0F2"/>
<organism evidence="1 2">
    <name type="scientific">Pyrenophora seminiperda CCB06</name>
    <dbReference type="NCBI Taxonomy" id="1302712"/>
    <lineage>
        <taxon>Eukaryota</taxon>
        <taxon>Fungi</taxon>
        <taxon>Dikarya</taxon>
        <taxon>Ascomycota</taxon>
        <taxon>Pezizomycotina</taxon>
        <taxon>Dothideomycetes</taxon>
        <taxon>Pleosporomycetidae</taxon>
        <taxon>Pleosporales</taxon>
        <taxon>Pleosporineae</taxon>
        <taxon>Pleosporaceae</taxon>
        <taxon>Pyrenophora</taxon>
    </lineage>
</organism>
<evidence type="ECO:0000313" key="2">
    <source>
        <dbReference type="Proteomes" id="UP000265663"/>
    </source>
</evidence>
<sequence>MYYISFPLLLGFLCAAMYIPYLGRVRCYELATWPGQDRNNH</sequence>
<dbReference type="EMBL" id="KE747814">
    <property type="protein sequence ID" value="RMZ67987.1"/>
    <property type="molecule type" value="Genomic_DNA"/>
</dbReference>
<evidence type="ECO:0000313" key="1">
    <source>
        <dbReference type="EMBL" id="RMZ67987.1"/>
    </source>
</evidence>
<gene>
    <name evidence="1" type="ORF">GMOD_00004090</name>
</gene>
<dbReference type="Proteomes" id="UP000265663">
    <property type="component" value="Unassembled WGS sequence"/>
</dbReference>
<protein>
    <submittedName>
        <fullName evidence="1">Uncharacterized protein</fullName>
    </submittedName>
</protein>
<proteinExistence type="predicted"/>
<keyword evidence="2" id="KW-1185">Reference proteome</keyword>
<reference evidence="1 2" key="1">
    <citation type="journal article" date="2014" name="PLoS ONE">
        <title>De novo Genome Assembly of the Fungal Plant Pathogen Pyrenophora semeniperda.</title>
        <authorList>
            <person name="Soliai M.M."/>
            <person name="Meyer S.E."/>
            <person name="Udall J.A."/>
            <person name="Elzinga D.E."/>
            <person name="Hermansen R.A."/>
            <person name="Bodily P.M."/>
            <person name="Hart A.A."/>
            <person name="Coleman C.E."/>
        </authorList>
    </citation>
    <scope>NUCLEOTIDE SEQUENCE [LARGE SCALE GENOMIC DNA]</scope>
    <source>
        <strain evidence="1 2">CCB06</strain>
        <tissue evidence="1">Mycelium</tissue>
    </source>
</reference>